<proteinExistence type="predicted"/>
<dbReference type="AlphaFoldDB" id="A0A0A9B584"/>
<dbReference type="EMBL" id="GBRH01243413">
    <property type="protein sequence ID" value="JAD54482.1"/>
    <property type="molecule type" value="Transcribed_RNA"/>
</dbReference>
<reference evidence="1" key="2">
    <citation type="journal article" date="2015" name="Data Brief">
        <title>Shoot transcriptome of the giant reed, Arundo donax.</title>
        <authorList>
            <person name="Barrero R.A."/>
            <person name="Guerrero F.D."/>
            <person name="Moolhuijzen P."/>
            <person name="Goolsby J.A."/>
            <person name="Tidwell J."/>
            <person name="Bellgard S.E."/>
            <person name="Bellgard M.I."/>
        </authorList>
    </citation>
    <scope>NUCLEOTIDE SEQUENCE</scope>
    <source>
        <tissue evidence="1">Shoot tissue taken approximately 20 cm above the soil surface</tissue>
    </source>
</reference>
<reference evidence="1" key="1">
    <citation type="submission" date="2014-09" db="EMBL/GenBank/DDBJ databases">
        <authorList>
            <person name="Magalhaes I.L.F."/>
            <person name="Oliveira U."/>
            <person name="Santos F.R."/>
            <person name="Vidigal T.H.D.A."/>
            <person name="Brescovit A.D."/>
            <person name="Santos A.J."/>
        </authorList>
    </citation>
    <scope>NUCLEOTIDE SEQUENCE</scope>
    <source>
        <tissue evidence="1">Shoot tissue taken approximately 20 cm above the soil surface</tissue>
    </source>
</reference>
<organism evidence="1">
    <name type="scientific">Arundo donax</name>
    <name type="common">Giant reed</name>
    <name type="synonym">Donax arundinaceus</name>
    <dbReference type="NCBI Taxonomy" id="35708"/>
    <lineage>
        <taxon>Eukaryota</taxon>
        <taxon>Viridiplantae</taxon>
        <taxon>Streptophyta</taxon>
        <taxon>Embryophyta</taxon>
        <taxon>Tracheophyta</taxon>
        <taxon>Spermatophyta</taxon>
        <taxon>Magnoliopsida</taxon>
        <taxon>Liliopsida</taxon>
        <taxon>Poales</taxon>
        <taxon>Poaceae</taxon>
        <taxon>PACMAD clade</taxon>
        <taxon>Arundinoideae</taxon>
        <taxon>Arundineae</taxon>
        <taxon>Arundo</taxon>
    </lineage>
</organism>
<accession>A0A0A9B584</accession>
<sequence>MASPSLLAPLEYQQSRSKRYTCQPTCNYVARFVTSVLILNISSRRH</sequence>
<name>A0A0A9B584_ARUDO</name>
<protein>
    <submittedName>
        <fullName evidence="1">Uncharacterized protein</fullName>
    </submittedName>
</protein>
<evidence type="ECO:0000313" key="1">
    <source>
        <dbReference type="EMBL" id="JAD54482.1"/>
    </source>
</evidence>